<dbReference type="InterPro" id="IPR039365">
    <property type="entry name" value="IS701-like"/>
</dbReference>
<evidence type="ECO:0000313" key="3">
    <source>
        <dbReference type="Proteomes" id="UP001500630"/>
    </source>
</evidence>
<dbReference type="PANTHER" id="PTHR33627">
    <property type="entry name" value="TRANSPOSASE"/>
    <property type="match status" value="1"/>
</dbReference>
<dbReference type="SUPFAM" id="SSF53098">
    <property type="entry name" value="Ribonuclease H-like"/>
    <property type="match status" value="1"/>
</dbReference>
<sequence length="68" mass="7955">MRLRELVRLAKIRWRIEHDYRELKTGLGLAHLEGRSWMGWHRHVTLVSAVHLFRTELRLTSPKAAGAA</sequence>
<gene>
    <name evidence="2" type="ORF">GCM10022419_099690</name>
</gene>
<reference evidence="3" key="1">
    <citation type="journal article" date="2019" name="Int. J. Syst. Evol. Microbiol.">
        <title>The Global Catalogue of Microorganisms (GCM) 10K type strain sequencing project: providing services to taxonomists for standard genome sequencing and annotation.</title>
        <authorList>
            <consortium name="The Broad Institute Genomics Platform"/>
            <consortium name="The Broad Institute Genome Sequencing Center for Infectious Disease"/>
            <person name="Wu L."/>
            <person name="Ma J."/>
        </authorList>
    </citation>
    <scope>NUCLEOTIDE SEQUENCE [LARGE SCALE GENOMIC DNA]</scope>
    <source>
        <strain evidence="3">JCM 17326</strain>
    </source>
</reference>
<comment type="caution">
    <text evidence="2">The sequence shown here is derived from an EMBL/GenBank/DDBJ whole genome shotgun (WGS) entry which is preliminary data.</text>
</comment>
<evidence type="ECO:0000313" key="2">
    <source>
        <dbReference type="EMBL" id="GAA3599792.1"/>
    </source>
</evidence>
<organism evidence="2 3">
    <name type="scientific">Nonomuraea rosea</name>
    <dbReference type="NCBI Taxonomy" id="638574"/>
    <lineage>
        <taxon>Bacteria</taxon>
        <taxon>Bacillati</taxon>
        <taxon>Actinomycetota</taxon>
        <taxon>Actinomycetes</taxon>
        <taxon>Streptosporangiales</taxon>
        <taxon>Streptosporangiaceae</taxon>
        <taxon>Nonomuraea</taxon>
    </lineage>
</organism>
<dbReference type="PANTHER" id="PTHR33627:SF1">
    <property type="entry name" value="TRANSPOSASE"/>
    <property type="match status" value="1"/>
</dbReference>
<evidence type="ECO:0000259" key="1">
    <source>
        <dbReference type="Pfam" id="PF01609"/>
    </source>
</evidence>
<dbReference type="InterPro" id="IPR002559">
    <property type="entry name" value="Transposase_11"/>
</dbReference>
<dbReference type="EMBL" id="BAABDQ010000034">
    <property type="protein sequence ID" value="GAA3599792.1"/>
    <property type="molecule type" value="Genomic_DNA"/>
</dbReference>
<protein>
    <recommendedName>
        <fullName evidence="1">Transposase IS4-like domain-containing protein</fullName>
    </recommendedName>
</protein>
<dbReference type="InterPro" id="IPR012337">
    <property type="entry name" value="RNaseH-like_sf"/>
</dbReference>
<proteinExistence type="predicted"/>
<accession>A0ABP6Z6A8</accession>
<dbReference type="Pfam" id="PF01609">
    <property type="entry name" value="DDE_Tnp_1"/>
    <property type="match status" value="1"/>
</dbReference>
<keyword evidence="3" id="KW-1185">Reference proteome</keyword>
<name>A0ABP6Z6A8_9ACTN</name>
<dbReference type="Proteomes" id="UP001500630">
    <property type="component" value="Unassembled WGS sequence"/>
</dbReference>
<feature type="domain" description="Transposase IS4-like" evidence="1">
    <location>
        <begin position="4"/>
        <end position="51"/>
    </location>
</feature>